<keyword evidence="7 8" id="KW-0998">Cell outer membrane</keyword>
<evidence type="ECO:0000256" key="4">
    <source>
        <dbReference type="ARBA" id="ARBA00022692"/>
    </source>
</evidence>
<keyword evidence="10" id="KW-0732">Signal</keyword>
<dbReference type="InterPro" id="IPR036942">
    <property type="entry name" value="Beta-barrel_TonB_sf"/>
</dbReference>
<evidence type="ECO:0000256" key="2">
    <source>
        <dbReference type="ARBA" id="ARBA00022448"/>
    </source>
</evidence>
<evidence type="ECO:0000313" key="13">
    <source>
        <dbReference type="EMBL" id="MBD1423190.1"/>
    </source>
</evidence>
<comment type="caution">
    <text evidence="13">The sequence shown here is derived from an EMBL/GenBank/DDBJ whole genome shotgun (WGS) entry which is preliminary data.</text>
</comment>
<evidence type="ECO:0000256" key="8">
    <source>
        <dbReference type="PROSITE-ProRule" id="PRU01360"/>
    </source>
</evidence>
<dbReference type="InterPro" id="IPR008969">
    <property type="entry name" value="CarboxyPept-like_regulatory"/>
</dbReference>
<sequence>MKKKVAKWLGILSMLLISATLSAQTDHREISGKVTDEGGEPLSGVTVSLKNVNVAAMTNDAGEYAINVPDITSQPVLVFAYVGMKLQEVALGAGNVLNIVMESEAMGLEEVVAIGYGTARKKDLTGSVAIVNGEDLAKRNEMILSQALQGAAPGVSVTRSSGLPGATGTIRVRGITTIGDSNPLILVDGIPVESIDRVNPQDVESISVLKDAASASIYGSRASAGVILITTKQAKTNQINLEYQGLYGIIKPTQFPGTVDHIRYMEMINEVAWNDGGNQAGAEYNVYSKDFIEDYNANHRLTDPFLFPIMNWRDELVNDYAPNMQHGLSLMYGNNIVKTRASLNYEKADALYNHRSFDRISTRINNEFKITDFLSADINGSYLRSANVQPIMNPLSHAYKYGPLESPYWSDGRISFGRNGTNSWARLNHGGFNNTWGDELVGRFALSFKPIKNLNISGVIAPSIRSVKGKQFIRQVPFYEYDNTTAPSGYINGNLTTSLAETRSEVRTTTKQLTANYNTNFGENHDLSIMAGYEDYYRFSEGLNASSDNLALADYPYLDRANLDYLRNGGDAVENAYNSYFGRVMYDYANKYLLQANIRYDGSSRFHKDYRWASFPSVSAGWVVTEESFIKDLHLRGLDFFKLRGSWGNLGNERIGNYPYQAILNFNNALFVDKDGNIVSNMTAAQVGYNIRDISWETTEQWNIGFDATLLSNRLSLTADYYKKTTRDMLLALEIPAFMGFDNPDQNAGRMHTKGWEAQIGWRDQIGDFKYSISANISDYKSMMGDLSGMVFLDDQVIQEGVEYNSWYGYRSDGLFHSQEDIDNSALLSQVVRPGDVKYQDLSGSDGTPDGMISPEYDRVPLGGSLPRFYYGGNVNLSYKGFDAYLMFQGVGKQTSRLTADQVYQTAAWHTFPDFVDGNYYSEYNTPEQNSNVRYPRLSQLGYDGNNYRMSDFWLFDGSYFRLKNVTLGYTLPSNWSDVLKTSNVRVYASANDLFSLDKYPKGWDPESGITAYIARTWNFGVQVRF</sequence>
<dbReference type="NCBIfam" id="TIGR04056">
    <property type="entry name" value="OMP_RagA_SusC"/>
    <property type="match status" value="1"/>
</dbReference>
<evidence type="ECO:0000256" key="5">
    <source>
        <dbReference type="ARBA" id="ARBA00023077"/>
    </source>
</evidence>
<feature type="domain" description="TonB-dependent receptor plug" evidence="12">
    <location>
        <begin position="121"/>
        <end position="226"/>
    </location>
</feature>
<dbReference type="InterPro" id="IPR023997">
    <property type="entry name" value="TonB-dep_OMP_SusC/RagA_CS"/>
</dbReference>
<feature type="signal peptide" evidence="10">
    <location>
        <begin position="1"/>
        <end position="23"/>
    </location>
</feature>
<feature type="domain" description="TonB-dependent receptor-like beta-barrel" evidence="11">
    <location>
        <begin position="397"/>
        <end position="992"/>
    </location>
</feature>
<dbReference type="NCBIfam" id="TIGR04057">
    <property type="entry name" value="SusC_RagA_signa"/>
    <property type="match status" value="1"/>
</dbReference>
<evidence type="ECO:0000256" key="7">
    <source>
        <dbReference type="ARBA" id="ARBA00023237"/>
    </source>
</evidence>
<comment type="subcellular location">
    <subcellularLocation>
        <location evidence="1 8">Cell outer membrane</location>
        <topology evidence="1 8">Multi-pass membrane protein</topology>
    </subcellularLocation>
</comment>
<proteinExistence type="inferred from homology"/>
<organism evidence="13 14">
    <name type="scientific">Sphingobacterium chuzhouense</name>
    <dbReference type="NCBI Taxonomy" id="1742264"/>
    <lineage>
        <taxon>Bacteria</taxon>
        <taxon>Pseudomonadati</taxon>
        <taxon>Bacteroidota</taxon>
        <taxon>Sphingobacteriia</taxon>
        <taxon>Sphingobacteriales</taxon>
        <taxon>Sphingobacteriaceae</taxon>
        <taxon>Sphingobacterium</taxon>
    </lineage>
</organism>
<evidence type="ECO:0000256" key="1">
    <source>
        <dbReference type="ARBA" id="ARBA00004571"/>
    </source>
</evidence>
<dbReference type="Gene3D" id="2.170.130.10">
    <property type="entry name" value="TonB-dependent receptor, plug domain"/>
    <property type="match status" value="1"/>
</dbReference>
<dbReference type="Gene3D" id="2.40.170.20">
    <property type="entry name" value="TonB-dependent receptor, beta-barrel domain"/>
    <property type="match status" value="1"/>
</dbReference>
<dbReference type="InterPro" id="IPR012910">
    <property type="entry name" value="Plug_dom"/>
</dbReference>
<evidence type="ECO:0000313" key="14">
    <source>
        <dbReference type="Proteomes" id="UP000651112"/>
    </source>
</evidence>
<dbReference type="InterPro" id="IPR039426">
    <property type="entry name" value="TonB-dep_rcpt-like"/>
</dbReference>
<dbReference type="InterPro" id="IPR037066">
    <property type="entry name" value="Plug_dom_sf"/>
</dbReference>
<keyword evidence="13" id="KW-0675">Receptor</keyword>
<dbReference type="Pfam" id="PF07715">
    <property type="entry name" value="Plug"/>
    <property type="match status" value="1"/>
</dbReference>
<evidence type="ECO:0000256" key="3">
    <source>
        <dbReference type="ARBA" id="ARBA00022452"/>
    </source>
</evidence>
<keyword evidence="6 8" id="KW-0472">Membrane</keyword>
<dbReference type="SUPFAM" id="SSF49464">
    <property type="entry name" value="Carboxypeptidase regulatory domain-like"/>
    <property type="match status" value="1"/>
</dbReference>
<evidence type="ECO:0000256" key="10">
    <source>
        <dbReference type="SAM" id="SignalP"/>
    </source>
</evidence>
<name>A0ABR7XVW6_9SPHI</name>
<protein>
    <submittedName>
        <fullName evidence="13">TonB-dependent receptor</fullName>
    </submittedName>
</protein>
<dbReference type="RefSeq" id="WP_190314950.1">
    <property type="nucleotide sequence ID" value="NZ_JACNYL010000004.1"/>
</dbReference>
<dbReference type="Proteomes" id="UP000651112">
    <property type="component" value="Unassembled WGS sequence"/>
</dbReference>
<dbReference type="Gene3D" id="2.60.40.1120">
    <property type="entry name" value="Carboxypeptidase-like, regulatory domain"/>
    <property type="match status" value="1"/>
</dbReference>
<dbReference type="InterPro" id="IPR023996">
    <property type="entry name" value="TonB-dep_OMP_SusC/RagA"/>
</dbReference>
<keyword evidence="3 8" id="KW-1134">Transmembrane beta strand</keyword>
<keyword evidence="14" id="KW-1185">Reference proteome</keyword>
<evidence type="ECO:0000256" key="6">
    <source>
        <dbReference type="ARBA" id="ARBA00023136"/>
    </source>
</evidence>
<accession>A0ABR7XVW6</accession>
<evidence type="ECO:0000256" key="9">
    <source>
        <dbReference type="RuleBase" id="RU003357"/>
    </source>
</evidence>
<keyword evidence="2 8" id="KW-0813">Transport</keyword>
<evidence type="ECO:0000259" key="11">
    <source>
        <dbReference type="Pfam" id="PF00593"/>
    </source>
</evidence>
<feature type="chain" id="PRO_5047130605" evidence="10">
    <location>
        <begin position="24"/>
        <end position="1026"/>
    </location>
</feature>
<dbReference type="InterPro" id="IPR000531">
    <property type="entry name" value="Beta-barrel_TonB"/>
</dbReference>
<reference evidence="13 14" key="1">
    <citation type="submission" date="2020-08" db="EMBL/GenBank/DDBJ databases">
        <title>Sphingobacterium sp. DN00404 isolated from aquaculture water.</title>
        <authorList>
            <person name="Zhang M."/>
        </authorList>
    </citation>
    <scope>NUCLEOTIDE SEQUENCE [LARGE SCALE GENOMIC DNA]</scope>
    <source>
        <strain evidence="13 14">KCTC 42746</strain>
    </source>
</reference>
<dbReference type="PROSITE" id="PS52016">
    <property type="entry name" value="TONB_DEPENDENT_REC_3"/>
    <property type="match status" value="1"/>
</dbReference>
<dbReference type="Pfam" id="PF13715">
    <property type="entry name" value="CarbopepD_reg_2"/>
    <property type="match status" value="1"/>
</dbReference>
<dbReference type="SUPFAM" id="SSF56935">
    <property type="entry name" value="Porins"/>
    <property type="match status" value="1"/>
</dbReference>
<comment type="similarity">
    <text evidence="8 9">Belongs to the TonB-dependent receptor family.</text>
</comment>
<dbReference type="Pfam" id="PF00593">
    <property type="entry name" value="TonB_dep_Rec_b-barrel"/>
    <property type="match status" value="1"/>
</dbReference>
<gene>
    <name evidence="13" type="ORF">H8B21_16605</name>
</gene>
<keyword evidence="4 8" id="KW-0812">Transmembrane</keyword>
<keyword evidence="5 9" id="KW-0798">TonB box</keyword>
<dbReference type="EMBL" id="JACNYL010000004">
    <property type="protein sequence ID" value="MBD1423190.1"/>
    <property type="molecule type" value="Genomic_DNA"/>
</dbReference>
<evidence type="ECO:0000259" key="12">
    <source>
        <dbReference type="Pfam" id="PF07715"/>
    </source>
</evidence>